<keyword evidence="3" id="KW-1185">Reference proteome</keyword>
<protein>
    <submittedName>
        <fullName evidence="2">Uncharacterized protein</fullName>
    </submittedName>
</protein>
<evidence type="ECO:0000256" key="1">
    <source>
        <dbReference type="SAM" id="MobiDB-lite"/>
    </source>
</evidence>
<reference evidence="2" key="2">
    <citation type="submission" date="2020-09" db="EMBL/GenBank/DDBJ databases">
        <authorList>
            <person name="Sun Q."/>
            <person name="Zhou Y."/>
        </authorList>
    </citation>
    <scope>NUCLEOTIDE SEQUENCE</scope>
    <source>
        <strain evidence="2">CGMCC 1.12921</strain>
    </source>
</reference>
<dbReference type="EMBL" id="BMGH01000001">
    <property type="protein sequence ID" value="GGD16820.1"/>
    <property type="molecule type" value="Genomic_DNA"/>
</dbReference>
<gene>
    <name evidence="2" type="ORF">GCM10011342_26960</name>
</gene>
<proteinExistence type="predicted"/>
<organism evidence="2 3">
    <name type="scientific">Aquisalinus flavus</name>
    <dbReference type="NCBI Taxonomy" id="1526572"/>
    <lineage>
        <taxon>Bacteria</taxon>
        <taxon>Pseudomonadati</taxon>
        <taxon>Pseudomonadota</taxon>
        <taxon>Alphaproteobacteria</taxon>
        <taxon>Parvularculales</taxon>
        <taxon>Parvularculaceae</taxon>
        <taxon>Aquisalinus</taxon>
    </lineage>
</organism>
<reference evidence="2" key="1">
    <citation type="journal article" date="2014" name="Int. J. Syst. Evol. Microbiol.">
        <title>Complete genome sequence of Corynebacterium casei LMG S-19264T (=DSM 44701T), isolated from a smear-ripened cheese.</title>
        <authorList>
            <consortium name="US DOE Joint Genome Institute (JGI-PGF)"/>
            <person name="Walter F."/>
            <person name="Albersmeier A."/>
            <person name="Kalinowski J."/>
            <person name="Ruckert C."/>
        </authorList>
    </citation>
    <scope>NUCLEOTIDE SEQUENCE</scope>
    <source>
        <strain evidence="2">CGMCC 1.12921</strain>
    </source>
</reference>
<evidence type="ECO:0000313" key="3">
    <source>
        <dbReference type="Proteomes" id="UP000613582"/>
    </source>
</evidence>
<dbReference type="Proteomes" id="UP000613582">
    <property type="component" value="Unassembled WGS sequence"/>
</dbReference>
<name>A0A8J2Y4A0_9PROT</name>
<dbReference type="AlphaFoldDB" id="A0A8J2Y4A0"/>
<evidence type="ECO:0000313" key="2">
    <source>
        <dbReference type="EMBL" id="GGD16820.1"/>
    </source>
</evidence>
<accession>A0A8J2Y4A0</accession>
<comment type="caution">
    <text evidence="2">The sequence shown here is derived from an EMBL/GenBank/DDBJ whole genome shotgun (WGS) entry which is preliminary data.</text>
</comment>
<sequence length="115" mass="12527">MQWPPTPVPPETEMIRLFIFLVIATFAAGHAEAEEVTSQDSVAQEERYAAADVDLDAPQATTSRAARPGQDGVARYETPSSMRYEISGRDVNYSDQSPVSADGAPTNLRPASWIE</sequence>
<feature type="region of interest" description="Disordered" evidence="1">
    <location>
        <begin position="56"/>
        <end position="115"/>
    </location>
</feature>